<keyword evidence="4" id="KW-1185">Reference proteome</keyword>
<dbReference type="RefSeq" id="WP_123108630.1">
    <property type="nucleotide sequence ID" value="NZ_RIBZ01000882.1"/>
</dbReference>
<comment type="caution">
    <text evidence="3">The sequence shown here is derived from an EMBL/GenBank/DDBJ whole genome shotgun (WGS) entry which is preliminary data.</text>
</comment>
<feature type="chain" id="PRO_5017962544" description="Lipoprotein" evidence="2">
    <location>
        <begin position="26"/>
        <end position="224"/>
    </location>
</feature>
<evidence type="ECO:0000256" key="1">
    <source>
        <dbReference type="SAM" id="MobiDB-lite"/>
    </source>
</evidence>
<gene>
    <name evidence="3" type="ORF">EEJ42_49140</name>
</gene>
<evidence type="ECO:0008006" key="5">
    <source>
        <dbReference type="Google" id="ProtNLM"/>
    </source>
</evidence>
<feature type="signal peptide" evidence="2">
    <location>
        <begin position="1"/>
        <end position="25"/>
    </location>
</feature>
<keyword evidence="2" id="KW-0732">Signal</keyword>
<evidence type="ECO:0000313" key="4">
    <source>
        <dbReference type="Proteomes" id="UP000275401"/>
    </source>
</evidence>
<dbReference type="EMBL" id="RIBZ01000882">
    <property type="protein sequence ID" value="RNF78167.1"/>
    <property type="molecule type" value="Genomic_DNA"/>
</dbReference>
<name>A0A3M8SAI8_9ACTN</name>
<reference evidence="3 4" key="1">
    <citation type="submission" date="2018-11" db="EMBL/GenBank/DDBJ databases">
        <title>The Potential of Streptomyces as Biocontrol Agents against the Tomato grey mould, Botrytis cinerea (Gray mold) Frontiers in Microbiology.</title>
        <authorList>
            <person name="Li D."/>
        </authorList>
    </citation>
    <scope>NUCLEOTIDE SEQUENCE [LARGE SCALE GENOMIC DNA]</scope>
    <source>
        <strain evidence="3 4">NEAU-LD23</strain>
    </source>
</reference>
<proteinExistence type="predicted"/>
<evidence type="ECO:0000256" key="2">
    <source>
        <dbReference type="SAM" id="SignalP"/>
    </source>
</evidence>
<protein>
    <recommendedName>
        <fullName evidence="5">Lipoprotein</fullName>
    </recommendedName>
</protein>
<accession>A0A3M8SAI8</accession>
<dbReference type="AlphaFoldDB" id="A0A3M8SAI8"/>
<feature type="region of interest" description="Disordered" evidence="1">
    <location>
        <begin position="75"/>
        <end position="100"/>
    </location>
</feature>
<dbReference type="PROSITE" id="PS51257">
    <property type="entry name" value="PROKAR_LIPOPROTEIN"/>
    <property type="match status" value="1"/>
</dbReference>
<evidence type="ECO:0000313" key="3">
    <source>
        <dbReference type="EMBL" id="RNF78167.1"/>
    </source>
</evidence>
<organism evidence="3 4">
    <name type="scientific">Streptomyces botrytidirepellens</name>
    <dbReference type="NCBI Taxonomy" id="2486417"/>
    <lineage>
        <taxon>Bacteria</taxon>
        <taxon>Bacillati</taxon>
        <taxon>Actinomycetota</taxon>
        <taxon>Actinomycetes</taxon>
        <taxon>Kitasatosporales</taxon>
        <taxon>Streptomycetaceae</taxon>
        <taxon>Streptomyces</taxon>
    </lineage>
</organism>
<sequence length="224" mass="23003">MTARRNILITGTALLAAFAAVGCSADGESKKAKSTADSDTMAYHADYPEYSSLDAVIKKSDVVVKGTVVSSRVEKMLPEAPSGDDPATNPQAGLSPAEAKAAKKAAEADPIIVTVSKVKVSQSLAGDVAVGDTIEVSQLGGAYKGVTYQEKGTTMLAKGGPQYVLMLADHGGKNPYDLVNPEQALYTVASGGTVKAVSGAGFDNAGKIGQLAARADRIAKNRTR</sequence>
<dbReference type="Proteomes" id="UP000275401">
    <property type="component" value="Unassembled WGS sequence"/>
</dbReference>